<dbReference type="InterPro" id="IPR016181">
    <property type="entry name" value="Acyl_CoA_acyltransferase"/>
</dbReference>
<dbReference type="Pfam" id="PF13508">
    <property type="entry name" value="Acetyltransf_7"/>
    <property type="match status" value="1"/>
</dbReference>
<evidence type="ECO:0000313" key="2">
    <source>
        <dbReference type="EMBL" id="MFD2731970.1"/>
    </source>
</evidence>
<dbReference type="CDD" id="cd04301">
    <property type="entry name" value="NAT_SF"/>
    <property type="match status" value="1"/>
</dbReference>
<gene>
    <name evidence="2" type="ORF">ACFSSE_09655</name>
</gene>
<dbReference type="InterPro" id="IPR053144">
    <property type="entry name" value="Acetyltransferase_Butenolide"/>
</dbReference>
<dbReference type="InterPro" id="IPR000182">
    <property type="entry name" value="GNAT_dom"/>
</dbReference>
<evidence type="ECO:0000313" key="3">
    <source>
        <dbReference type="Proteomes" id="UP001597546"/>
    </source>
</evidence>
<dbReference type="EMBL" id="JBHULV010000028">
    <property type="protein sequence ID" value="MFD2731970.1"/>
    <property type="molecule type" value="Genomic_DNA"/>
</dbReference>
<sequence length="157" mass="18542">MGVKVFLNDDIYIDKGYSINTDKTLLDLNYIYNFLTTESYWAKNLPYLTFQTSIEFATCFGVYHQNKQVGFARVISDYSTFAYLADVFIDFNYRKQGLSKWLMQTIINYPDFKNLRRFLLATADAQTLYQKFGFESLVKPERFMEILNPYPLKNISE</sequence>
<dbReference type="EC" id="2.3.-.-" evidence="2"/>
<keyword evidence="2" id="KW-0012">Acyltransferase</keyword>
<keyword evidence="3" id="KW-1185">Reference proteome</keyword>
<protein>
    <submittedName>
        <fullName evidence="2">GNAT family N-acetyltransferase</fullName>
        <ecNumber evidence="2">2.3.-.-</ecNumber>
    </submittedName>
</protein>
<dbReference type="GO" id="GO:0016746">
    <property type="term" value="F:acyltransferase activity"/>
    <property type="evidence" value="ECO:0007669"/>
    <property type="project" value="UniProtKB-KW"/>
</dbReference>
<name>A0ABW5TT91_9SPHI</name>
<dbReference type="SUPFAM" id="SSF55729">
    <property type="entry name" value="Acyl-CoA N-acyltransferases (Nat)"/>
    <property type="match status" value="1"/>
</dbReference>
<reference evidence="3" key="1">
    <citation type="journal article" date="2019" name="Int. J. Syst. Evol. Microbiol.">
        <title>The Global Catalogue of Microorganisms (GCM) 10K type strain sequencing project: providing services to taxonomists for standard genome sequencing and annotation.</title>
        <authorList>
            <consortium name="The Broad Institute Genomics Platform"/>
            <consortium name="The Broad Institute Genome Sequencing Center for Infectious Disease"/>
            <person name="Wu L."/>
            <person name="Ma J."/>
        </authorList>
    </citation>
    <scope>NUCLEOTIDE SEQUENCE [LARGE SCALE GENOMIC DNA]</scope>
    <source>
        <strain evidence="3">KCTC 42456</strain>
    </source>
</reference>
<dbReference type="PANTHER" id="PTHR43233:SF1">
    <property type="entry name" value="FAMILY N-ACETYLTRANSFERASE, PUTATIVE (AFU_ORTHOLOGUE AFUA_6G03350)-RELATED"/>
    <property type="match status" value="1"/>
</dbReference>
<dbReference type="RefSeq" id="WP_379043778.1">
    <property type="nucleotide sequence ID" value="NZ_JBHSKW010000032.1"/>
</dbReference>
<keyword evidence="2" id="KW-0808">Transferase</keyword>
<dbReference type="Proteomes" id="UP001597546">
    <property type="component" value="Unassembled WGS sequence"/>
</dbReference>
<dbReference type="PANTHER" id="PTHR43233">
    <property type="entry name" value="FAMILY N-ACETYLTRANSFERASE, PUTATIVE (AFU_ORTHOLOGUE AFUA_6G03350)-RELATED"/>
    <property type="match status" value="1"/>
</dbReference>
<dbReference type="Gene3D" id="3.40.630.30">
    <property type="match status" value="1"/>
</dbReference>
<feature type="domain" description="N-acetyltransferase" evidence="1">
    <location>
        <begin position="18"/>
        <end position="149"/>
    </location>
</feature>
<organism evidence="2 3">
    <name type="scientific">Pedobacter alpinus</name>
    <dbReference type="NCBI Taxonomy" id="1590643"/>
    <lineage>
        <taxon>Bacteria</taxon>
        <taxon>Pseudomonadati</taxon>
        <taxon>Bacteroidota</taxon>
        <taxon>Sphingobacteriia</taxon>
        <taxon>Sphingobacteriales</taxon>
        <taxon>Sphingobacteriaceae</taxon>
        <taxon>Pedobacter</taxon>
    </lineage>
</organism>
<proteinExistence type="predicted"/>
<dbReference type="PROSITE" id="PS51186">
    <property type="entry name" value="GNAT"/>
    <property type="match status" value="1"/>
</dbReference>
<accession>A0ABW5TT91</accession>
<evidence type="ECO:0000259" key="1">
    <source>
        <dbReference type="PROSITE" id="PS51186"/>
    </source>
</evidence>
<comment type="caution">
    <text evidence="2">The sequence shown here is derived from an EMBL/GenBank/DDBJ whole genome shotgun (WGS) entry which is preliminary data.</text>
</comment>